<evidence type="ECO:0000313" key="3">
    <source>
        <dbReference type="Proteomes" id="UP000324897"/>
    </source>
</evidence>
<gene>
    <name evidence="2" type="ORF">EJB05_14610</name>
</gene>
<evidence type="ECO:0000313" key="2">
    <source>
        <dbReference type="EMBL" id="TVU41116.1"/>
    </source>
</evidence>
<proteinExistence type="predicted"/>
<dbReference type="EMBL" id="RWGY01000007">
    <property type="protein sequence ID" value="TVU41116.1"/>
    <property type="molecule type" value="Genomic_DNA"/>
</dbReference>
<feature type="region of interest" description="Disordered" evidence="1">
    <location>
        <begin position="83"/>
        <end position="106"/>
    </location>
</feature>
<reference evidence="2 3" key="1">
    <citation type="journal article" date="2019" name="Sci. Rep.">
        <title>A high-quality genome of Eragrostis curvula grass provides insights into Poaceae evolution and supports new strategies to enhance forage quality.</title>
        <authorList>
            <person name="Carballo J."/>
            <person name="Santos B.A.C.M."/>
            <person name="Zappacosta D."/>
            <person name="Garbus I."/>
            <person name="Selva J.P."/>
            <person name="Gallo C.A."/>
            <person name="Diaz A."/>
            <person name="Albertini E."/>
            <person name="Caccamo M."/>
            <person name="Echenique V."/>
        </authorList>
    </citation>
    <scope>NUCLEOTIDE SEQUENCE [LARGE SCALE GENOMIC DNA]</scope>
    <source>
        <strain evidence="3">cv. Victoria</strain>
        <tissue evidence="2">Leaf</tissue>
    </source>
</reference>
<evidence type="ECO:0000256" key="1">
    <source>
        <dbReference type="SAM" id="MobiDB-lite"/>
    </source>
</evidence>
<feature type="non-terminal residue" evidence="2">
    <location>
        <position position="1"/>
    </location>
</feature>
<name>A0A5J9VZQ6_9POAL</name>
<dbReference type="Proteomes" id="UP000324897">
    <property type="component" value="Chromosome 4"/>
</dbReference>
<sequence>QVVVSPAQSGKKLQDGPPVPLAEQIAALPSPTYLSSPSAPLFLCLLSQFSPFRRKAANSGHHQGLSACCRPCHRRNKDARAFREGGGEHHERHHGHHRRQSPQQEIRQVRRGLCLRASTEAVRRQEECSPRSGRWKVRRCAAVEKQENLLERPRRGHRRLDLLRVAWLPLPHHRELHARTWHGRAVRLVQLRRRVQRVTFERASCRAIRGAVREHRRGGRQAGEQGPGCPSGHLLWKKLEAVSRGDRRVLRGRGHWELVQLPNRHLHRVCVCAHTARALREVPGPGG</sequence>
<keyword evidence="3" id="KW-1185">Reference proteome</keyword>
<accession>A0A5J9VZQ6</accession>
<protein>
    <submittedName>
        <fullName evidence="2">Uncharacterized protein</fullName>
    </submittedName>
</protein>
<dbReference type="Gramene" id="TVU41116">
    <property type="protein sequence ID" value="TVU41116"/>
    <property type="gene ID" value="EJB05_14610"/>
</dbReference>
<dbReference type="AlphaFoldDB" id="A0A5J9VZQ6"/>
<organism evidence="2 3">
    <name type="scientific">Eragrostis curvula</name>
    <name type="common">weeping love grass</name>
    <dbReference type="NCBI Taxonomy" id="38414"/>
    <lineage>
        <taxon>Eukaryota</taxon>
        <taxon>Viridiplantae</taxon>
        <taxon>Streptophyta</taxon>
        <taxon>Embryophyta</taxon>
        <taxon>Tracheophyta</taxon>
        <taxon>Spermatophyta</taxon>
        <taxon>Magnoliopsida</taxon>
        <taxon>Liliopsida</taxon>
        <taxon>Poales</taxon>
        <taxon>Poaceae</taxon>
        <taxon>PACMAD clade</taxon>
        <taxon>Chloridoideae</taxon>
        <taxon>Eragrostideae</taxon>
        <taxon>Eragrostidinae</taxon>
        <taxon>Eragrostis</taxon>
    </lineage>
</organism>
<feature type="compositionally biased region" description="Basic residues" evidence="1">
    <location>
        <begin position="91"/>
        <end position="100"/>
    </location>
</feature>
<comment type="caution">
    <text evidence="2">The sequence shown here is derived from an EMBL/GenBank/DDBJ whole genome shotgun (WGS) entry which is preliminary data.</text>
</comment>